<protein>
    <submittedName>
        <fullName evidence="1">Uncharacterized protein</fullName>
    </submittedName>
</protein>
<dbReference type="AlphaFoldDB" id="A0A7J0G752"/>
<dbReference type="Proteomes" id="UP000585474">
    <property type="component" value="Unassembled WGS sequence"/>
</dbReference>
<evidence type="ECO:0000313" key="2">
    <source>
        <dbReference type="Proteomes" id="UP000585474"/>
    </source>
</evidence>
<gene>
    <name evidence="1" type="ORF">Acr_18g0007860</name>
</gene>
<reference evidence="1 2" key="1">
    <citation type="submission" date="2019-07" db="EMBL/GenBank/DDBJ databases">
        <title>De Novo Assembly of kiwifruit Actinidia rufa.</title>
        <authorList>
            <person name="Sugita-Konishi S."/>
            <person name="Sato K."/>
            <person name="Mori E."/>
            <person name="Abe Y."/>
            <person name="Kisaki G."/>
            <person name="Hamano K."/>
            <person name="Suezawa K."/>
            <person name="Otani M."/>
            <person name="Fukuda T."/>
            <person name="Manabe T."/>
            <person name="Gomi K."/>
            <person name="Tabuchi M."/>
            <person name="Akimitsu K."/>
            <person name="Kataoka I."/>
        </authorList>
    </citation>
    <scope>NUCLEOTIDE SEQUENCE [LARGE SCALE GENOMIC DNA]</scope>
    <source>
        <strain evidence="2">cv. Fuchu</strain>
    </source>
</reference>
<dbReference type="EMBL" id="BJWL01000018">
    <property type="protein sequence ID" value="GFZ06616.1"/>
    <property type="molecule type" value="Genomic_DNA"/>
</dbReference>
<evidence type="ECO:0000313" key="1">
    <source>
        <dbReference type="EMBL" id="GFZ06616.1"/>
    </source>
</evidence>
<proteinExistence type="predicted"/>
<name>A0A7J0G752_9ERIC</name>
<accession>A0A7J0G752</accession>
<sequence>MLRWRTSGELIEIGNVSTGGVRILHSSHSYGEWRGKPPRNLKADEVICGTTVNPVMTNEGVGDMVLIIVRHLTMARFQWADTWTSVSMAECHFGRNGG</sequence>
<comment type="caution">
    <text evidence="1">The sequence shown here is derived from an EMBL/GenBank/DDBJ whole genome shotgun (WGS) entry which is preliminary data.</text>
</comment>
<keyword evidence="2" id="KW-1185">Reference proteome</keyword>
<organism evidence="1 2">
    <name type="scientific">Actinidia rufa</name>
    <dbReference type="NCBI Taxonomy" id="165716"/>
    <lineage>
        <taxon>Eukaryota</taxon>
        <taxon>Viridiplantae</taxon>
        <taxon>Streptophyta</taxon>
        <taxon>Embryophyta</taxon>
        <taxon>Tracheophyta</taxon>
        <taxon>Spermatophyta</taxon>
        <taxon>Magnoliopsida</taxon>
        <taxon>eudicotyledons</taxon>
        <taxon>Gunneridae</taxon>
        <taxon>Pentapetalae</taxon>
        <taxon>asterids</taxon>
        <taxon>Ericales</taxon>
        <taxon>Actinidiaceae</taxon>
        <taxon>Actinidia</taxon>
    </lineage>
</organism>